<dbReference type="Pfam" id="PF01381">
    <property type="entry name" value="HTH_3"/>
    <property type="match status" value="1"/>
</dbReference>
<dbReference type="Pfam" id="PF07883">
    <property type="entry name" value="Cupin_2"/>
    <property type="match status" value="1"/>
</dbReference>
<dbReference type="InterPro" id="IPR013096">
    <property type="entry name" value="Cupin_2"/>
</dbReference>
<dbReference type="SMART" id="SM00530">
    <property type="entry name" value="HTH_XRE"/>
    <property type="match status" value="1"/>
</dbReference>
<dbReference type="SUPFAM" id="SSF51182">
    <property type="entry name" value="RmlC-like cupins"/>
    <property type="match status" value="1"/>
</dbReference>
<evidence type="ECO:0000256" key="1">
    <source>
        <dbReference type="ARBA" id="ARBA00023125"/>
    </source>
</evidence>
<dbReference type="Gene3D" id="2.60.120.10">
    <property type="entry name" value="Jelly Rolls"/>
    <property type="match status" value="1"/>
</dbReference>
<dbReference type="AlphaFoldDB" id="A0A2G6MSI5"/>
<dbReference type="GO" id="GO:0003677">
    <property type="term" value="F:DNA binding"/>
    <property type="evidence" value="ECO:0007669"/>
    <property type="project" value="UniProtKB-KW"/>
</dbReference>
<keyword evidence="1" id="KW-0238">DNA-binding</keyword>
<evidence type="ECO:0000313" key="4">
    <source>
        <dbReference type="Proteomes" id="UP000231203"/>
    </source>
</evidence>
<reference evidence="3 4" key="1">
    <citation type="submission" date="2017-10" db="EMBL/GenBank/DDBJ databases">
        <title>Novel microbial diversity and functional potential in the marine mammal oral microbiome.</title>
        <authorList>
            <person name="Dudek N.K."/>
            <person name="Sun C.L."/>
            <person name="Burstein D."/>
            <person name="Kantor R.S."/>
            <person name="Aliaga Goltsman D.S."/>
            <person name="Bik E.M."/>
            <person name="Thomas B.C."/>
            <person name="Banfield J.F."/>
            <person name="Relman D.A."/>
        </authorList>
    </citation>
    <scope>NUCLEOTIDE SEQUENCE [LARGE SCALE GENOMIC DNA]</scope>
    <source>
        <strain evidence="3">DOLJORAL78_47_202</strain>
    </source>
</reference>
<evidence type="ECO:0000259" key="2">
    <source>
        <dbReference type="PROSITE" id="PS50943"/>
    </source>
</evidence>
<accession>A0A2G6MSI5</accession>
<name>A0A2G6MSI5_9BACT</name>
<dbReference type="InterPro" id="IPR001387">
    <property type="entry name" value="Cro/C1-type_HTH"/>
</dbReference>
<gene>
    <name evidence="3" type="ORF">CSA25_02120</name>
</gene>
<dbReference type="PANTHER" id="PTHR46797:SF1">
    <property type="entry name" value="METHYLPHOSPHONATE SYNTHASE"/>
    <property type="match status" value="1"/>
</dbReference>
<dbReference type="GO" id="GO:0005829">
    <property type="term" value="C:cytosol"/>
    <property type="evidence" value="ECO:0007669"/>
    <property type="project" value="TreeGrafter"/>
</dbReference>
<proteinExistence type="predicted"/>
<dbReference type="InterPro" id="IPR010982">
    <property type="entry name" value="Lambda_DNA-bd_dom_sf"/>
</dbReference>
<organism evidence="3 4">
    <name type="scientific">Desulfobacter postgatei</name>
    <dbReference type="NCBI Taxonomy" id="2293"/>
    <lineage>
        <taxon>Bacteria</taxon>
        <taxon>Pseudomonadati</taxon>
        <taxon>Thermodesulfobacteriota</taxon>
        <taxon>Desulfobacteria</taxon>
        <taxon>Desulfobacterales</taxon>
        <taxon>Desulfobacteraceae</taxon>
        <taxon>Desulfobacter</taxon>
    </lineage>
</organism>
<dbReference type="PROSITE" id="PS50943">
    <property type="entry name" value="HTH_CROC1"/>
    <property type="match status" value="1"/>
</dbReference>
<sequence length="195" mass="21856">MKIKLGPLLRAIRSSRHLTIKEVATKAGVSSSLLSQIERNRISPSLDTLLELLEVYGVSPDKFFKDYETMNRVEIIKKDQRRVYQRKGFKYETLSGYSQSKGNHSFSAFFLELEPGQQRGDEHDGHLGRELGIVVNGSGQLIYGGSVYDISDGDCLSFSSQIPHVIKNVGDQLLQAYWIVTPADGEDYFGEGHNI</sequence>
<comment type="caution">
    <text evidence="3">The sequence shown here is derived from an EMBL/GenBank/DDBJ whole genome shotgun (WGS) entry which is preliminary data.</text>
</comment>
<evidence type="ECO:0000313" key="3">
    <source>
        <dbReference type="EMBL" id="PIE63068.1"/>
    </source>
</evidence>
<dbReference type="PANTHER" id="PTHR46797">
    <property type="entry name" value="HTH-TYPE TRANSCRIPTIONAL REGULATOR"/>
    <property type="match status" value="1"/>
</dbReference>
<dbReference type="InterPro" id="IPR014710">
    <property type="entry name" value="RmlC-like_jellyroll"/>
</dbReference>
<dbReference type="CDD" id="cd02209">
    <property type="entry name" value="cupin_XRE_C"/>
    <property type="match status" value="1"/>
</dbReference>
<dbReference type="CDD" id="cd00093">
    <property type="entry name" value="HTH_XRE"/>
    <property type="match status" value="1"/>
</dbReference>
<dbReference type="Proteomes" id="UP000231203">
    <property type="component" value="Unassembled WGS sequence"/>
</dbReference>
<dbReference type="Gene3D" id="1.10.260.40">
    <property type="entry name" value="lambda repressor-like DNA-binding domains"/>
    <property type="match status" value="1"/>
</dbReference>
<dbReference type="GO" id="GO:0003700">
    <property type="term" value="F:DNA-binding transcription factor activity"/>
    <property type="evidence" value="ECO:0007669"/>
    <property type="project" value="TreeGrafter"/>
</dbReference>
<dbReference type="EMBL" id="PDTI01000018">
    <property type="protein sequence ID" value="PIE63068.1"/>
    <property type="molecule type" value="Genomic_DNA"/>
</dbReference>
<feature type="domain" description="HTH cro/C1-type" evidence="2">
    <location>
        <begin position="9"/>
        <end position="63"/>
    </location>
</feature>
<protein>
    <submittedName>
        <fullName evidence="3">Transcriptional regulator</fullName>
    </submittedName>
</protein>
<dbReference type="InterPro" id="IPR011051">
    <property type="entry name" value="RmlC_Cupin_sf"/>
</dbReference>
<dbReference type="SUPFAM" id="SSF47413">
    <property type="entry name" value="lambda repressor-like DNA-binding domains"/>
    <property type="match status" value="1"/>
</dbReference>
<dbReference type="InterPro" id="IPR050807">
    <property type="entry name" value="TransReg_Diox_bact_type"/>
</dbReference>